<dbReference type="Proteomes" id="UP000601435">
    <property type="component" value="Unassembled WGS sequence"/>
</dbReference>
<evidence type="ECO:0000313" key="2">
    <source>
        <dbReference type="EMBL" id="CAE7256095.1"/>
    </source>
</evidence>
<evidence type="ECO:0000313" key="3">
    <source>
        <dbReference type="Proteomes" id="UP000601435"/>
    </source>
</evidence>
<dbReference type="GO" id="GO:0005829">
    <property type="term" value="C:cytosol"/>
    <property type="evidence" value="ECO:0007669"/>
    <property type="project" value="TreeGrafter"/>
</dbReference>
<accession>A0A812M087</accession>
<comment type="caution">
    <text evidence="2">The sequence shown here is derived from an EMBL/GenBank/DDBJ whole genome shotgun (WGS) entry which is preliminary data.</text>
</comment>
<dbReference type="InterPro" id="IPR002035">
    <property type="entry name" value="VWF_A"/>
</dbReference>
<dbReference type="Pfam" id="PF13519">
    <property type="entry name" value="VWA_2"/>
    <property type="match status" value="1"/>
</dbReference>
<gene>
    <name evidence="2" type="primary">viaA</name>
    <name evidence="2" type="ORF">SNEC2469_LOCUS5605</name>
</gene>
<feature type="non-terminal residue" evidence="2">
    <location>
        <position position="105"/>
    </location>
</feature>
<dbReference type="PANTHER" id="PTHR36846:SF1">
    <property type="entry name" value="PROTEIN VIAA"/>
    <property type="match status" value="1"/>
</dbReference>
<dbReference type="AlphaFoldDB" id="A0A812M087"/>
<dbReference type="EMBL" id="CAJNJA010010308">
    <property type="protein sequence ID" value="CAE7256095.1"/>
    <property type="molecule type" value="Genomic_DNA"/>
</dbReference>
<feature type="domain" description="VWFA" evidence="1">
    <location>
        <begin position="10"/>
        <end position="99"/>
    </location>
</feature>
<reference evidence="2" key="1">
    <citation type="submission" date="2021-02" db="EMBL/GenBank/DDBJ databases">
        <authorList>
            <person name="Dougan E. K."/>
            <person name="Rhodes N."/>
            <person name="Thang M."/>
            <person name="Chan C."/>
        </authorList>
    </citation>
    <scope>NUCLEOTIDE SEQUENCE</scope>
</reference>
<dbReference type="InterPro" id="IPR036465">
    <property type="entry name" value="vWFA_dom_sf"/>
</dbReference>
<protein>
    <submittedName>
        <fullName evidence="2">ViaA protein</fullName>
    </submittedName>
</protein>
<sequence>MRPLGEAGPLIVCLDTSGSMMGQREVLSKALVVECVRQAHRQNRPCYLYAFSGMGDLKEIELDMSQAGLREVLTFLRSSFGGGTYLEDALARTAERLEEPAWRNA</sequence>
<organism evidence="2 3">
    <name type="scientific">Symbiodinium necroappetens</name>
    <dbReference type="NCBI Taxonomy" id="1628268"/>
    <lineage>
        <taxon>Eukaryota</taxon>
        <taxon>Sar</taxon>
        <taxon>Alveolata</taxon>
        <taxon>Dinophyceae</taxon>
        <taxon>Suessiales</taxon>
        <taxon>Symbiodiniaceae</taxon>
        <taxon>Symbiodinium</taxon>
    </lineage>
</organism>
<evidence type="ECO:0000259" key="1">
    <source>
        <dbReference type="Pfam" id="PF13519"/>
    </source>
</evidence>
<name>A0A812M087_9DINO</name>
<dbReference type="SUPFAM" id="SSF53300">
    <property type="entry name" value="vWA-like"/>
    <property type="match status" value="1"/>
</dbReference>
<proteinExistence type="predicted"/>
<dbReference type="OrthoDB" id="47330at2759"/>
<dbReference type="PANTHER" id="PTHR36846">
    <property type="entry name" value="PROTEIN VIAA"/>
    <property type="match status" value="1"/>
</dbReference>
<keyword evidence="3" id="KW-1185">Reference proteome</keyword>
<dbReference type="Gene3D" id="3.40.50.410">
    <property type="entry name" value="von Willebrand factor, type A domain"/>
    <property type="match status" value="1"/>
</dbReference>